<dbReference type="SUPFAM" id="SSF46785">
    <property type="entry name" value="Winged helix' DNA-binding domain"/>
    <property type="match status" value="1"/>
</dbReference>
<dbReference type="Gene3D" id="1.10.10.10">
    <property type="entry name" value="Winged helix-like DNA-binding domain superfamily/Winged helix DNA-binding domain"/>
    <property type="match status" value="1"/>
</dbReference>
<evidence type="ECO:0000259" key="5">
    <source>
        <dbReference type="PROSITE" id="PS50931"/>
    </source>
</evidence>
<dbReference type="OrthoDB" id="5317428at2"/>
<keyword evidence="2" id="KW-0805">Transcription regulation</keyword>
<dbReference type="Pfam" id="PF00126">
    <property type="entry name" value="HTH_1"/>
    <property type="match status" value="1"/>
</dbReference>
<dbReference type="AlphaFoldDB" id="A0A0K1PXA5"/>
<dbReference type="InterPro" id="IPR036390">
    <property type="entry name" value="WH_DNA-bd_sf"/>
</dbReference>
<dbReference type="RefSeq" id="WP_146649177.1">
    <property type="nucleotide sequence ID" value="NZ_CP012333.1"/>
</dbReference>
<evidence type="ECO:0000313" key="6">
    <source>
        <dbReference type="EMBL" id="AKU98153.1"/>
    </source>
</evidence>
<dbReference type="InterPro" id="IPR005119">
    <property type="entry name" value="LysR_subst-bd"/>
</dbReference>
<reference evidence="6 7" key="1">
    <citation type="submission" date="2015-08" db="EMBL/GenBank/DDBJ databases">
        <authorList>
            <person name="Babu N.S."/>
            <person name="Beckwith C.J."/>
            <person name="Beseler K.G."/>
            <person name="Brison A."/>
            <person name="Carone J.V."/>
            <person name="Caskin T.P."/>
            <person name="Diamond M."/>
            <person name="Durham M.E."/>
            <person name="Foxe J.M."/>
            <person name="Go M."/>
            <person name="Henderson B.A."/>
            <person name="Jones I.B."/>
            <person name="McGettigan J.A."/>
            <person name="Micheletti S.J."/>
            <person name="Nasrallah M.E."/>
            <person name="Ortiz D."/>
            <person name="Piller C.R."/>
            <person name="Privatt S.R."/>
            <person name="Schneider S.L."/>
            <person name="Sharp S."/>
            <person name="Smith T.C."/>
            <person name="Stanton J.D."/>
            <person name="Ullery H.E."/>
            <person name="Wilson R.J."/>
            <person name="Serrano M.G."/>
            <person name="Buck G."/>
            <person name="Lee V."/>
            <person name="Wang Y."/>
            <person name="Carvalho R."/>
            <person name="Voegtly L."/>
            <person name="Shi R."/>
            <person name="Duckworth R."/>
            <person name="Johnson A."/>
            <person name="Loviza R."/>
            <person name="Walstead R."/>
            <person name="Shah Z."/>
            <person name="Kiflezghi M."/>
            <person name="Wade K."/>
            <person name="Ball S.L."/>
            <person name="Bradley K.W."/>
            <person name="Asai D.J."/>
            <person name="Bowman C.A."/>
            <person name="Russell D.A."/>
            <person name="Pope W.H."/>
            <person name="Jacobs-Sera D."/>
            <person name="Hendrix R.W."/>
            <person name="Hatfull G.F."/>
        </authorList>
    </citation>
    <scope>NUCLEOTIDE SEQUENCE [LARGE SCALE GENOMIC DNA]</scope>
    <source>
        <strain evidence="6 7">DSM 27648</strain>
    </source>
</reference>
<dbReference type="GO" id="GO:0003677">
    <property type="term" value="F:DNA binding"/>
    <property type="evidence" value="ECO:0007669"/>
    <property type="project" value="UniProtKB-KW"/>
</dbReference>
<evidence type="ECO:0000256" key="1">
    <source>
        <dbReference type="ARBA" id="ARBA00009437"/>
    </source>
</evidence>
<dbReference type="InterPro" id="IPR036388">
    <property type="entry name" value="WH-like_DNA-bd_sf"/>
</dbReference>
<dbReference type="KEGG" id="llu:AKJ09_04817"/>
<organism evidence="6 7">
    <name type="scientific">Labilithrix luteola</name>
    <dbReference type="NCBI Taxonomy" id="1391654"/>
    <lineage>
        <taxon>Bacteria</taxon>
        <taxon>Pseudomonadati</taxon>
        <taxon>Myxococcota</taxon>
        <taxon>Polyangia</taxon>
        <taxon>Polyangiales</taxon>
        <taxon>Labilitrichaceae</taxon>
        <taxon>Labilithrix</taxon>
    </lineage>
</organism>
<dbReference type="Pfam" id="PF03466">
    <property type="entry name" value="LysR_substrate"/>
    <property type="match status" value="1"/>
</dbReference>
<accession>A0A0K1PXA5</accession>
<comment type="similarity">
    <text evidence="1">Belongs to the LysR transcriptional regulatory family.</text>
</comment>
<dbReference type="PANTHER" id="PTHR30346">
    <property type="entry name" value="TRANSCRIPTIONAL DUAL REGULATOR HCAR-RELATED"/>
    <property type="match status" value="1"/>
</dbReference>
<gene>
    <name evidence="6" type="ORF">AKJ09_04817</name>
</gene>
<dbReference type="STRING" id="1391654.AKJ09_04817"/>
<dbReference type="CDD" id="cd08414">
    <property type="entry name" value="PBP2_LTTR_aromatics_like"/>
    <property type="match status" value="1"/>
</dbReference>
<name>A0A0K1PXA5_9BACT</name>
<evidence type="ECO:0000256" key="3">
    <source>
        <dbReference type="ARBA" id="ARBA00023125"/>
    </source>
</evidence>
<sequence>MDLRHLRYFATVAEERHFGRAAERLHIAQPPLSRQIQALEKELGFALFDRSNRRVELTPAGVVLLRHARKLFEAVDLAVHEAKRASHGESGRIMVSYPSSLAYSGLTELLRAFRARFPQVEVALRELPPQHQVDEIHAGRVDIGFVRPPVDDPMLATELVRQEPLLVALPEGHALASKSRIPLSALARESFVLFPRPRGPGYFDHLMRLFRDAGFTPRIVQEAPQLDIVSLVAAGFGVSVLPSSLRSLRRAGIVLRPIVGNPQTALLAVWLRDNRSAVLEEFLEVVRAFALKNRRKKAT</sequence>
<keyword evidence="3" id="KW-0238">DNA-binding</keyword>
<dbReference type="InterPro" id="IPR000847">
    <property type="entry name" value="LysR_HTH_N"/>
</dbReference>
<dbReference type="Proteomes" id="UP000064967">
    <property type="component" value="Chromosome"/>
</dbReference>
<proteinExistence type="inferred from homology"/>
<dbReference type="FunFam" id="1.10.10.10:FF:000001">
    <property type="entry name" value="LysR family transcriptional regulator"/>
    <property type="match status" value="1"/>
</dbReference>
<evidence type="ECO:0000256" key="2">
    <source>
        <dbReference type="ARBA" id="ARBA00023015"/>
    </source>
</evidence>
<dbReference type="PANTHER" id="PTHR30346:SF0">
    <property type="entry name" value="HCA OPERON TRANSCRIPTIONAL ACTIVATOR HCAR"/>
    <property type="match status" value="1"/>
</dbReference>
<dbReference type="SUPFAM" id="SSF53850">
    <property type="entry name" value="Periplasmic binding protein-like II"/>
    <property type="match status" value="1"/>
</dbReference>
<evidence type="ECO:0000313" key="7">
    <source>
        <dbReference type="Proteomes" id="UP000064967"/>
    </source>
</evidence>
<dbReference type="EMBL" id="CP012333">
    <property type="protein sequence ID" value="AKU98153.1"/>
    <property type="molecule type" value="Genomic_DNA"/>
</dbReference>
<dbReference type="PROSITE" id="PS50931">
    <property type="entry name" value="HTH_LYSR"/>
    <property type="match status" value="1"/>
</dbReference>
<keyword evidence="7" id="KW-1185">Reference proteome</keyword>
<dbReference type="PRINTS" id="PR00039">
    <property type="entry name" value="HTHLYSR"/>
</dbReference>
<protein>
    <submittedName>
        <fullName evidence="6">Aromatic hydrocarbon utilization transcriptional regulator CatR (LysR family)</fullName>
    </submittedName>
</protein>
<keyword evidence="4" id="KW-0804">Transcription</keyword>
<dbReference type="GO" id="GO:0003700">
    <property type="term" value="F:DNA-binding transcription factor activity"/>
    <property type="evidence" value="ECO:0007669"/>
    <property type="project" value="InterPro"/>
</dbReference>
<evidence type="ECO:0000256" key="4">
    <source>
        <dbReference type="ARBA" id="ARBA00023163"/>
    </source>
</evidence>
<dbReference type="Gene3D" id="3.40.190.10">
    <property type="entry name" value="Periplasmic binding protein-like II"/>
    <property type="match status" value="2"/>
</dbReference>
<feature type="domain" description="HTH lysR-type" evidence="5">
    <location>
        <begin position="1"/>
        <end position="58"/>
    </location>
</feature>
<dbReference type="PATRIC" id="fig|1391654.3.peg.4883"/>
<dbReference type="GO" id="GO:0032993">
    <property type="term" value="C:protein-DNA complex"/>
    <property type="evidence" value="ECO:0007669"/>
    <property type="project" value="TreeGrafter"/>
</dbReference>